<evidence type="ECO:0000256" key="1">
    <source>
        <dbReference type="ARBA" id="ARBA00022676"/>
    </source>
</evidence>
<keyword evidence="1" id="KW-0328">Glycosyltransferase</keyword>
<evidence type="ECO:0000259" key="4">
    <source>
        <dbReference type="Pfam" id="PF13579"/>
    </source>
</evidence>
<reference evidence="5" key="1">
    <citation type="submission" date="2022-09" db="EMBL/GenBank/DDBJ databases">
        <title>Intensive care unit water sources are persistently colonized with multi-drug resistant bacteria and are the site of extensive horizontal gene transfer of antibiotic resistance genes.</title>
        <authorList>
            <person name="Diorio-Toth L."/>
        </authorList>
    </citation>
    <scope>NUCLEOTIDE SEQUENCE</scope>
    <source>
        <strain evidence="5">GD03843</strain>
    </source>
</reference>
<dbReference type="InterPro" id="IPR028098">
    <property type="entry name" value="Glyco_trans_4-like_N"/>
</dbReference>
<dbReference type="Gene3D" id="3.40.50.2000">
    <property type="entry name" value="Glycogen Phosphorylase B"/>
    <property type="match status" value="2"/>
</dbReference>
<dbReference type="RefSeq" id="WP_259250301.1">
    <property type="nucleotide sequence ID" value="NZ_JAOCDZ010000010.1"/>
</dbReference>
<evidence type="ECO:0000313" key="6">
    <source>
        <dbReference type="Proteomes" id="UP001161094"/>
    </source>
</evidence>
<feature type="domain" description="Glycosyltransferase subfamily 4-like N-terminal" evidence="4">
    <location>
        <begin position="13"/>
        <end position="171"/>
    </location>
</feature>
<dbReference type="Pfam" id="PF00534">
    <property type="entry name" value="Glycos_transf_1"/>
    <property type="match status" value="1"/>
</dbReference>
<evidence type="ECO:0000259" key="3">
    <source>
        <dbReference type="Pfam" id="PF00534"/>
    </source>
</evidence>
<gene>
    <name evidence="5" type="ORF">N5D93_15590</name>
</gene>
<dbReference type="AlphaFoldDB" id="A0AA42LPR0"/>
<name>A0AA42LPR0_9BURK</name>
<keyword evidence="2" id="KW-0808">Transferase</keyword>
<dbReference type="Proteomes" id="UP001161094">
    <property type="component" value="Unassembled WGS sequence"/>
</dbReference>
<comment type="caution">
    <text evidence="5">The sequence shown here is derived from an EMBL/GenBank/DDBJ whole genome shotgun (WGS) entry which is preliminary data.</text>
</comment>
<protein>
    <submittedName>
        <fullName evidence="5">Glycosyltransferase family 4 protein</fullName>
    </submittedName>
</protein>
<organism evidence="5 6">
    <name type="scientific">Achromobacter spanius</name>
    <dbReference type="NCBI Taxonomy" id="217203"/>
    <lineage>
        <taxon>Bacteria</taxon>
        <taxon>Pseudomonadati</taxon>
        <taxon>Pseudomonadota</taxon>
        <taxon>Betaproteobacteria</taxon>
        <taxon>Burkholderiales</taxon>
        <taxon>Alcaligenaceae</taxon>
        <taxon>Achromobacter</taxon>
    </lineage>
</organism>
<dbReference type="PANTHER" id="PTHR12526">
    <property type="entry name" value="GLYCOSYLTRANSFERASE"/>
    <property type="match status" value="1"/>
</dbReference>
<dbReference type="PANTHER" id="PTHR12526:SF510">
    <property type="entry name" value="D-INOSITOL 3-PHOSPHATE GLYCOSYLTRANSFERASE"/>
    <property type="match status" value="1"/>
</dbReference>
<evidence type="ECO:0000256" key="2">
    <source>
        <dbReference type="ARBA" id="ARBA00022679"/>
    </source>
</evidence>
<feature type="domain" description="Glycosyl transferase family 1" evidence="3">
    <location>
        <begin position="184"/>
        <end position="343"/>
    </location>
</feature>
<accession>A0AA42LPR0</accession>
<dbReference type="Pfam" id="PF13579">
    <property type="entry name" value="Glyco_trans_4_4"/>
    <property type="match status" value="1"/>
</dbReference>
<sequence>MKILMLVSSMHAGGAERVAATLVNAWAERGDTVTLTPTYSSKGTCFYPVSDKVTLAWLADIAGTRASGGMAAFKRLMALRKHIRDTKPDVVVSFLTNVNVAAILATRGLGVPLIVCERTNPVAETTTGTVWRKLRRLLYPRADMVTVQAEDTAGPFSRQVPGIKRLAVIPNPLPAPLLDAPRVVQREDDGPRELLAMGRLVPDKQFDLLINVFAQLAPSHPDWNLRIWGEGPERAPLEAQIEKLGLQSRVSLPGRTEAPWEELARGQAFVLSSLVEGFPNVLLEAMSLGLPCVAFDCPSGPREMTRDGQDALLVPAGDASALQDALQRVMSDPMLRRQLGARAATAVRQRYALDTVLSEWDELFDAVREGR</sequence>
<proteinExistence type="predicted"/>
<dbReference type="CDD" id="cd03820">
    <property type="entry name" value="GT4_AmsD-like"/>
    <property type="match status" value="1"/>
</dbReference>
<dbReference type="InterPro" id="IPR001296">
    <property type="entry name" value="Glyco_trans_1"/>
</dbReference>
<dbReference type="EMBL" id="JAOCDZ010000010">
    <property type="protein sequence ID" value="MDH0737235.1"/>
    <property type="molecule type" value="Genomic_DNA"/>
</dbReference>
<dbReference type="GO" id="GO:0016757">
    <property type="term" value="F:glycosyltransferase activity"/>
    <property type="evidence" value="ECO:0007669"/>
    <property type="project" value="UniProtKB-KW"/>
</dbReference>
<evidence type="ECO:0000313" key="5">
    <source>
        <dbReference type="EMBL" id="MDH0737235.1"/>
    </source>
</evidence>
<dbReference type="SUPFAM" id="SSF53756">
    <property type="entry name" value="UDP-Glycosyltransferase/glycogen phosphorylase"/>
    <property type="match status" value="1"/>
</dbReference>